<protein>
    <submittedName>
        <fullName evidence="1">Uncharacterized protein</fullName>
    </submittedName>
</protein>
<name>A0A6B3NAQ4_9CYAN</name>
<evidence type="ECO:0000313" key="1">
    <source>
        <dbReference type="EMBL" id="NER30676.1"/>
    </source>
</evidence>
<sequence>MLEKLILAATVTFSAYLSLNVSGVATTTISSAEQLPAIEFQTLEHLHSATVEARKFHKL</sequence>
<gene>
    <name evidence="1" type="ORF">F6J89_24430</name>
</gene>
<dbReference type="AlphaFoldDB" id="A0A6B3NAQ4"/>
<reference evidence="1" key="1">
    <citation type="submission" date="2019-11" db="EMBL/GenBank/DDBJ databases">
        <title>Genomic insights into an expanded diversity of filamentous marine cyanobacteria reveals the extraordinary biosynthetic potential of Moorea and Okeania.</title>
        <authorList>
            <person name="Ferreira Leao T."/>
            <person name="Wang M."/>
            <person name="Moss N."/>
            <person name="Da Silva R."/>
            <person name="Sanders J."/>
            <person name="Nurk S."/>
            <person name="Gurevich A."/>
            <person name="Humphrey G."/>
            <person name="Reher R."/>
            <person name="Zhu Q."/>
            <person name="Belda-Ferre P."/>
            <person name="Glukhov E."/>
            <person name="Rex R."/>
            <person name="Dorrestein P.C."/>
            <person name="Knight R."/>
            <person name="Pevzner P."/>
            <person name="Gerwick W.H."/>
            <person name="Gerwick L."/>
        </authorList>
    </citation>
    <scope>NUCLEOTIDE SEQUENCE</scope>
    <source>
        <strain evidence="1">SIO1C4</strain>
    </source>
</reference>
<comment type="caution">
    <text evidence="1">The sequence shown here is derived from an EMBL/GenBank/DDBJ whole genome shotgun (WGS) entry which is preliminary data.</text>
</comment>
<organism evidence="1">
    <name type="scientific">Symploca sp. SIO1C4</name>
    <dbReference type="NCBI Taxonomy" id="2607765"/>
    <lineage>
        <taxon>Bacteria</taxon>
        <taxon>Bacillati</taxon>
        <taxon>Cyanobacteriota</taxon>
        <taxon>Cyanophyceae</taxon>
        <taxon>Coleofasciculales</taxon>
        <taxon>Coleofasciculaceae</taxon>
        <taxon>Symploca</taxon>
    </lineage>
</organism>
<dbReference type="EMBL" id="JAAHFQ010000617">
    <property type="protein sequence ID" value="NER30676.1"/>
    <property type="molecule type" value="Genomic_DNA"/>
</dbReference>
<accession>A0A6B3NAQ4</accession>
<proteinExistence type="predicted"/>